<dbReference type="InterPro" id="IPR033659">
    <property type="entry name" value="Ferrochelatase_N"/>
</dbReference>
<comment type="function">
    <text evidence="7">Involved in coproporphyrin-dependent heme b biosynthesis. Catalyzes the insertion of ferrous iron into coproporphyrin III to form Fe-coproporphyrin III.</text>
</comment>
<comment type="subcellular location">
    <subcellularLocation>
        <location evidence="7">Cytoplasm</location>
    </subcellularLocation>
</comment>
<dbReference type="EMBL" id="AZGA01000016">
    <property type="protein sequence ID" value="KRM35081.1"/>
    <property type="molecule type" value="Genomic_DNA"/>
</dbReference>
<dbReference type="PROSITE" id="PS00534">
    <property type="entry name" value="FERROCHELATASE"/>
    <property type="match status" value="1"/>
</dbReference>
<dbReference type="InterPro" id="IPR001015">
    <property type="entry name" value="Ferrochelatase"/>
</dbReference>
<evidence type="ECO:0000256" key="4">
    <source>
        <dbReference type="ARBA" id="ARBA00023239"/>
    </source>
</evidence>
<evidence type="ECO:0000256" key="6">
    <source>
        <dbReference type="ARBA" id="ARBA00024536"/>
    </source>
</evidence>
<dbReference type="NCBIfam" id="TIGR00109">
    <property type="entry name" value="hemH"/>
    <property type="match status" value="1"/>
</dbReference>
<dbReference type="PANTHER" id="PTHR11108">
    <property type="entry name" value="FERROCHELATASE"/>
    <property type="match status" value="1"/>
</dbReference>
<dbReference type="SUPFAM" id="SSF53800">
    <property type="entry name" value="Chelatase"/>
    <property type="match status" value="1"/>
</dbReference>
<dbReference type="Proteomes" id="UP000051236">
    <property type="component" value="Unassembled WGS sequence"/>
</dbReference>
<keyword evidence="4 7" id="KW-0456">Lyase</keyword>
<evidence type="ECO:0000256" key="2">
    <source>
        <dbReference type="ARBA" id="ARBA00023004"/>
    </source>
</evidence>
<evidence type="ECO:0000313" key="8">
    <source>
        <dbReference type="EMBL" id="KRM35081.1"/>
    </source>
</evidence>
<evidence type="ECO:0000256" key="7">
    <source>
        <dbReference type="RuleBase" id="RU000607"/>
    </source>
</evidence>
<evidence type="ECO:0000256" key="3">
    <source>
        <dbReference type="ARBA" id="ARBA00023133"/>
    </source>
</evidence>
<reference evidence="8 9" key="1">
    <citation type="journal article" date="2015" name="Genome Announc.">
        <title>Expanding the biotechnology potential of lactobacilli through comparative genomics of 213 strains and associated genera.</title>
        <authorList>
            <person name="Sun Z."/>
            <person name="Harris H.M."/>
            <person name="McCann A."/>
            <person name="Guo C."/>
            <person name="Argimon S."/>
            <person name="Zhang W."/>
            <person name="Yang X."/>
            <person name="Jeffery I.B."/>
            <person name="Cooney J.C."/>
            <person name="Kagawa T.F."/>
            <person name="Liu W."/>
            <person name="Song Y."/>
            <person name="Salvetti E."/>
            <person name="Wrobel A."/>
            <person name="Rasinkangas P."/>
            <person name="Parkhill J."/>
            <person name="Rea M.C."/>
            <person name="O'Sullivan O."/>
            <person name="Ritari J."/>
            <person name="Douillard F.P."/>
            <person name="Paul Ross R."/>
            <person name="Yang R."/>
            <person name="Briner A.E."/>
            <person name="Felis G.E."/>
            <person name="de Vos W.M."/>
            <person name="Barrangou R."/>
            <person name="Klaenhammer T.R."/>
            <person name="Caufield P.W."/>
            <person name="Cui Y."/>
            <person name="Zhang H."/>
            <person name="O'Toole P.W."/>
        </authorList>
    </citation>
    <scope>NUCLEOTIDE SEQUENCE [LARGE SCALE GENOMIC DNA]</scope>
    <source>
        <strain evidence="8 9">DSM 18527</strain>
    </source>
</reference>
<dbReference type="GO" id="GO:0005737">
    <property type="term" value="C:cytoplasm"/>
    <property type="evidence" value="ECO:0007669"/>
    <property type="project" value="UniProtKB-SubCell"/>
</dbReference>
<dbReference type="GO" id="GO:0006783">
    <property type="term" value="P:heme biosynthetic process"/>
    <property type="evidence" value="ECO:0007669"/>
    <property type="project" value="UniProtKB-UniRule"/>
</dbReference>
<dbReference type="eggNOG" id="COG0276">
    <property type="taxonomic scope" value="Bacteria"/>
</dbReference>
<dbReference type="Gene3D" id="3.40.50.1400">
    <property type="match status" value="2"/>
</dbReference>
<dbReference type="InterPro" id="IPR033644">
    <property type="entry name" value="Ferrochelatase_C"/>
</dbReference>
<dbReference type="STRING" id="1423734.FC83_GL001207"/>
<name>X0PF62_9LACO</name>
<evidence type="ECO:0000256" key="1">
    <source>
        <dbReference type="ARBA" id="ARBA00004744"/>
    </source>
</evidence>
<comment type="similarity">
    <text evidence="7">Belongs to the ferrochelatase family.</text>
</comment>
<evidence type="ECO:0000313" key="9">
    <source>
        <dbReference type="Proteomes" id="UP000051236"/>
    </source>
</evidence>
<keyword evidence="9" id="KW-1185">Reference proteome</keyword>
<organism evidence="8 9">
    <name type="scientific">Agrilactobacillus composti DSM 18527 = JCM 14202</name>
    <dbReference type="NCBI Taxonomy" id="1423734"/>
    <lineage>
        <taxon>Bacteria</taxon>
        <taxon>Bacillati</taxon>
        <taxon>Bacillota</taxon>
        <taxon>Bacilli</taxon>
        <taxon>Lactobacillales</taxon>
        <taxon>Lactobacillaceae</taxon>
        <taxon>Agrilactobacillus</taxon>
    </lineage>
</organism>
<proteinExistence type="inferred from homology"/>
<dbReference type="CDD" id="cd03411">
    <property type="entry name" value="Ferrochelatase_N"/>
    <property type="match status" value="1"/>
</dbReference>
<sequence length="297" mass="32964">MAFGTPDEAEDILPYYTHIRRGHAPSPALVADLTKRYQAIGGLSPLRQITLDQVRSVADVLTDDYNGQVAVFLGLRHTHPFIEEVIETIQEQGFDEIYGLPLAAQFSTFSSNDYHHTAEVALEAYPQITYHPVNGFWDETDLLDFWANQIRDLKALTDLATTKVIFSAHSLPMKTIAAGDPYLDEVKANATQIAKMAELKASQYTLGWQSAGRTSEPWIGPSFLDVAQDLIQQQHITTIISAPIGFINNNLEINYDVDIQLRQVIEKLGGVLQRLEMPNNSEALTNAIVSKLEAALA</sequence>
<keyword evidence="2 7" id="KW-0408">Iron</keyword>
<protein>
    <recommendedName>
        <fullName evidence="7">Ferrochelatase</fullName>
        <ecNumber evidence="7">4.99.1.9</ecNumber>
    </recommendedName>
</protein>
<dbReference type="GO" id="GO:0004325">
    <property type="term" value="F:ferrochelatase activity"/>
    <property type="evidence" value="ECO:0007669"/>
    <property type="project" value="UniProtKB-UniRule"/>
</dbReference>
<evidence type="ECO:0000256" key="5">
    <source>
        <dbReference type="ARBA" id="ARBA00023244"/>
    </source>
</evidence>
<comment type="caution">
    <text evidence="8">The sequence shown here is derived from an EMBL/GenBank/DDBJ whole genome shotgun (WGS) entry which is preliminary data.</text>
</comment>
<dbReference type="UniPathway" id="UPA00252"/>
<dbReference type="EC" id="4.99.1.9" evidence="7"/>
<keyword evidence="3 7" id="KW-0350">Heme biosynthesis</keyword>
<dbReference type="PATRIC" id="fig|1423734.3.peg.1220"/>
<comment type="pathway">
    <text evidence="1 7">Porphyrin-containing compound metabolism; protoheme biosynthesis.</text>
</comment>
<dbReference type="AlphaFoldDB" id="X0PF62"/>
<dbReference type="PANTHER" id="PTHR11108:SF1">
    <property type="entry name" value="FERROCHELATASE, MITOCHONDRIAL"/>
    <property type="match status" value="1"/>
</dbReference>
<comment type="catalytic activity">
    <reaction evidence="6">
        <text>Fe-coproporphyrin III + 2 H(+) = coproporphyrin III + Fe(2+)</text>
        <dbReference type="Rhea" id="RHEA:49572"/>
        <dbReference type="ChEBI" id="CHEBI:15378"/>
        <dbReference type="ChEBI" id="CHEBI:29033"/>
        <dbReference type="ChEBI" id="CHEBI:68438"/>
        <dbReference type="ChEBI" id="CHEBI:131725"/>
        <dbReference type="EC" id="4.99.1.9"/>
    </reaction>
    <physiologicalReaction direction="right-to-left" evidence="6">
        <dbReference type="Rhea" id="RHEA:49574"/>
    </physiologicalReaction>
</comment>
<dbReference type="CDD" id="cd00419">
    <property type="entry name" value="Ferrochelatase_C"/>
    <property type="match status" value="1"/>
</dbReference>
<accession>X0PF62</accession>
<keyword evidence="5 7" id="KW-0627">Porphyrin biosynthesis</keyword>
<dbReference type="InterPro" id="IPR019772">
    <property type="entry name" value="Ferrochelatase_AS"/>
</dbReference>
<gene>
    <name evidence="8" type="ORF">FC83_GL001207</name>
</gene>
<dbReference type="Pfam" id="PF00762">
    <property type="entry name" value="Ferrochelatase"/>
    <property type="match status" value="1"/>
</dbReference>
<keyword evidence="7" id="KW-0963">Cytoplasm</keyword>
<dbReference type="GO" id="GO:0046872">
    <property type="term" value="F:metal ion binding"/>
    <property type="evidence" value="ECO:0007669"/>
    <property type="project" value="UniProtKB-UniRule"/>
</dbReference>